<feature type="domain" description="Copper amine oxidase-like N-terminal" evidence="2">
    <location>
        <begin position="36"/>
        <end position="140"/>
    </location>
</feature>
<name>A0A6C0P8B8_9BACL</name>
<feature type="signal peptide" evidence="1">
    <location>
        <begin position="1"/>
        <end position="25"/>
    </location>
</feature>
<evidence type="ECO:0000313" key="4">
    <source>
        <dbReference type="Proteomes" id="UP000479114"/>
    </source>
</evidence>
<protein>
    <submittedName>
        <fullName evidence="3">Copper amine oxidase N-terminal domain-containing protein</fullName>
    </submittedName>
</protein>
<dbReference type="InterPro" id="IPR012854">
    <property type="entry name" value="Cu_amine_oxidase-like_N"/>
</dbReference>
<keyword evidence="4" id="KW-1185">Reference proteome</keyword>
<dbReference type="Pfam" id="PF07833">
    <property type="entry name" value="Cu_amine_oxidN1"/>
    <property type="match status" value="1"/>
</dbReference>
<accession>A0A6C0P8B8</accession>
<proteinExistence type="predicted"/>
<evidence type="ECO:0000259" key="2">
    <source>
        <dbReference type="Pfam" id="PF07833"/>
    </source>
</evidence>
<gene>
    <name evidence="3" type="ORF">GZH47_30265</name>
</gene>
<dbReference type="SUPFAM" id="SSF55383">
    <property type="entry name" value="Copper amine oxidase, domain N"/>
    <property type="match status" value="1"/>
</dbReference>
<dbReference type="InterPro" id="IPR036582">
    <property type="entry name" value="Mao_N_sf"/>
</dbReference>
<dbReference type="RefSeq" id="WP_162644808.1">
    <property type="nucleotide sequence ID" value="NZ_CP048286.1"/>
</dbReference>
<organism evidence="3 4">
    <name type="scientific">Paenibacillus rhizovicinus</name>
    <dbReference type="NCBI Taxonomy" id="2704463"/>
    <lineage>
        <taxon>Bacteria</taxon>
        <taxon>Bacillati</taxon>
        <taxon>Bacillota</taxon>
        <taxon>Bacilli</taxon>
        <taxon>Bacillales</taxon>
        <taxon>Paenibacillaceae</taxon>
        <taxon>Paenibacillus</taxon>
    </lineage>
</organism>
<feature type="chain" id="PRO_5025609015" evidence="1">
    <location>
        <begin position="26"/>
        <end position="526"/>
    </location>
</feature>
<dbReference type="Proteomes" id="UP000479114">
    <property type="component" value="Chromosome"/>
</dbReference>
<sequence length="526" mass="56872">MRRHLGMLFLSLTLVLAILPPAARAQSQTPAISVALNDVPITMPAAPYIEKGVTMVPFRAIFEALQLTVQWNPATQTVKGANNWMTLELRVGDRNASVDGKPVSTDTPAVLHGASVYVPLRFIGEATGNIVLWDAAAHKIDIRSGHAWQGQVAHNNGRTRTLRLMRLDVNVYHFMSETKTTADGRFSFDGLEEGKDYMVQGAWPEDADIRPCQFGYRRWNLCDQLTSFGHPAAVFRIVTPDGDPIDSYSQPLALENAGNSVPLVNAPGMYVAESLTDGAAYTVSFDLNANLYSSFDAPAPYTFTYRTGEPVLYDLRLTAAPAPQAAGKLVNEAGTPFNNATIMVTSESKDSGRPAVRFHVPVQPDGSFALRGLVAGTHYSYDVITPHWTRPSLGDYTDLFSHAFEYSGAIVDLGTLTLHPIQLRGTIKDNAGHPLSASVVLKDASGNTIAVSSDGRATAVTSVIGAGYFGLGGMIEGQAYTVTATTQVMKKTKTVNGITYLQRLELPKPITFVYAKGMADIELVMN</sequence>
<dbReference type="EMBL" id="CP048286">
    <property type="protein sequence ID" value="QHW34656.1"/>
    <property type="molecule type" value="Genomic_DNA"/>
</dbReference>
<evidence type="ECO:0000256" key="1">
    <source>
        <dbReference type="SAM" id="SignalP"/>
    </source>
</evidence>
<reference evidence="3 4" key="1">
    <citation type="submission" date="2020-02" db="EMBL/GenBank/DDBJ databases">
        <title>Paenibacillus sp. nov., isolated from rhizosphere soil of tomato.</title>
        <authorList>
            <person name="Weon H.-Y."/>
            <person name="Lee S.A."/>
        </authorList>
    </citation>
    <scope>NUCLEOTIDE SEQUENCE [LARGE SCALE GENOMIC DNA]</scope>
    <source>
        <strain evidence="3 4">14171R-81</strain>
    </source>
</reference>
<evidence type="ECO:0000313" key="3">
    <source>
        <dbReference type="EMBL" id="QHW34656.1"/>
    </source>
</evidence>
<dbReference type="AlphaFoldDB" id="A0A6C0P8B8"/>
<dbReference type="Gene3D" id="3.30.457.10">
    <property type="entry name" value="Copper amine oxidase-like, N-terminal domain"/>
    <property type="match status" value="1"/>
</dbReference>
<dbReference type="KEGG" id="prz:GZH47_30265"/>
<keyword evidence="1" id="KW-0732">Signal</keyword>